<evidence type="ECO:0000256" key="1">
    <source>
        <dbReference type="SAM" id="SignalP"/>
    </source>
</evidence>
<dbReference type="InterPro" id="IPR002160">
    <property type="entry name" value="Prot_inh_Kunz-lg"/>
</dbReference>
<name>A0A1D1XQR4_9ARAE</name>
<accession>A0A1D1XQR4</accession>
<protein>
    <submittedName>
        <fullName evidence="2">Trypsin/chymotrypsin inhibitor</fullName>
    </submittedName>
</protein>
<dbReference type="EMBL" id="GDJX01023213">
    <property type="protein sequence ID" value="JAT44723.1"/>
    <property type="molecule type" value="Transcribed_RNA"/>
</dbReference>
<gene>
    <name evidence="2" type="primary">ITC_1</name>
    <name evidence="2" type="ORF">g.59067</name>
</gene>
<dbReference type="PANTHER" id="PTHR33107">
    <property type="entry name" value="KUNITZ TRYPSIN INHIBITOR 2"/>
    <property type="match status" value="1"/>
</dbReference>
<dbReference type="GO" id="GO:0004866">
    <property type="term" value="F:endopeptidase inhibitor activity"/>
    <property type="evidence" value="ECO:0007669"/>
    <property type="project" value="InterPro"/>
</dbReference>
<reference evidence="2" key="1">
    <citation type="submission" date="2015-07" db="EMBL/GenBank/DDBJ databases">
        <title>Transcriptome Assembly of Anthurium amnicola.</title>
        <authorList>
            <person name="Suzuki J."/>
        </authorList>
    </citation>
    <scope>NUCLEOTIDE SEQUENCE</scope>
</reference>
<dbReference type="InterPro" id="IPR011065">
    <property type="entry name" value="Kunitz_inhibitor_STI-like_sf"/>
</dbReference>
<evidence type="ECO:0000313" key="2">
    <source>
        <dbReference type="EMBL" id="JAT44723.1"/>
    </source>
</evidence>
<keyword evidence="1" id="KW-0732">Signal</keyword>
<proteinExistence type="predicted"/>
<dbReference type="AlphaFoldDB" id="A0A1D1XQR4"/>
<dbReference type="PROSITE" id="PS00283">
    <property type="entry name" value="SOYBEAN_KUNITZ"/>
    <property type="match status" value="1"/>
</dbReference>
<dbReference type="Pfam" id="PF00197">
    <property type="entry name" value="Kunitz_legume"/>
    <property type="match status" value="1"/>
</dbReference>
<dbReference type="Gene3D" id="2.80.10.50">
    <property type="match status" value="1"/>
</dbReference>
<dbReference type="PANTHER" id="PTHR33107:SF5">
    <property type="entry name" value="KUNITZ TRYPSIN INHIBITOR 5"/>
    <property type="match status" value="1"/>
</dbReference>
<dbReference type="SUPFAM" id="SSF50386">
    <property type="entry name" value="STI-like"/>
    <property type="match status" value="1"/>
</dbReference>
<sequence>HSLSTSAESPTSNMQSVLLLLSFLLLSHGGASGASDVVVDGNGDEVKAGQLYYVWPPLIGNDGLFLGSQKESCPLYVVSAIASTHNPDPLAFFPENSSVHSQDPVREGDTLFIKFSIPTACPQSSVWNYDVETSFVGTGGTTAPASGPNYSRFAIFKSEVPHPPHNTTYYFKSCPCGVGVESPTCRMGCLTSLGLNNFNGHFVLSGSGNNGNDWVFVKAQKEGAMGSKIRPVASRAKA</sequence>
<dbReference type="SMART" id="SM00452">
    <property type="entry name" value="STI"/>
    <property type="match status" value="1"/>
</dbReference>
<organism evidence="2">
    <name type="scientific">Anthurium amnicola</name>
    <dbReference type="NCBI Taxonomy" id="1678845"/>
    <lineage>
        <taxon>Eukaryota</taxon>
        <taxon>Viridiplantae</taxon>
        <taxon>Streptophyta</taxon>
        <taxon>Embryophyta</taxon>
        <taxon>Tracheophyta</taxon>
        <taxon>Spermatophyta</taxon>
        <taxon>Magnoliopsida</taxon>
        <taxon>Liliopsida</taxon>
        <taxon>Araceae</taxon>
        <taxon>Pothoideae</taxon>
        <taxon>Potheae</taxon>
        <taxon>Anthurium</taxon>
    </lineage>
</organism>
<feature type="chain" id="PRO_5008899609" evidence="1">
    <location>
        <begin position="34"/>
        <end position="238"/>
    </location>
</feature>
<feature type="signal peptide" evidence="1">
    <location>
        <begin position="1"/>
        <end position="33"/>
    </location>
</feature>
<feature type="non-terminal residue" evidence="2">
    <location>
        <position position="1"/>
    </location>
</feature>